<feature type="region of interest" description="Disordered" evidence="1">
    <location>
        <begin position="257"/>
        <end position="290"/>
    </location>
</feature>
<protein>
    <recommendedName>
        <fullName evidence="4">NADH-ubiquinone dehydrogenase</fullName>
    </recommendedName>
</protein>
<feature type="compositionally biased region" description="Low complexity" evidence="1">
    <location>
        <begin position="217"/>
        <end position="235"/>
    </location>
</feature>
<feature type="compositionally biased region" description="Low complexity" evidence="1">
    <location>
        <begin position="180"/>
        <end position="211"/>
    </location>
</feature>
<organism evidence="2 3">
    <name type="scientific">Oceaniradius stylonematis</name>
    <dbReference type="NCBI Taxonomy" id="2184161"/>
    <lineage>
        <taxon>Bacteria</taxon>
        <taxon>Pseudomonadati</taxon>
        <taxon>Pseudomonadota</taxon>
        <taxon>Alphaproteobacteria</taxon>
        <taxon>Hyphomicrobiales</taxon>
        <taxon>Ahrensiaceae</taxon>
        <taxon>Oceaniradius</taxon>
    </lineage>
</organism>
<sequence length="369" mass="38404">MSMFPFAENMISPQAKENPFLALMPGMEPLQKTTESFMKGMGVPNMPKLPPMPFSPMMADADAIEANIETMMKAVPGFEGMPNLATHPMAAMAAGAAVSMGATSQMMGTMFGAMTGMMDNAVRMQKATRDISPFAPPALDGVNPLKFEWAFGTGEATAEAKAPAAKTAATPAPKRKAETAVKTAVAAKAKPAAKAAPKSGVKADATAAPKPVKAPKVKAAAPAPAAAPKASAKKANGTAEAKAAETSVVRLVPSAEPVASVPARPGGPASAADIMPEDFKQPSKAEKPAKPDDLKMIAGVGPKLESVLNGLGIWTFGQIAEWTANEVAWVDDYLQFKGRIERDDWIAQAAALAKGGRDEYVKKFGKEPR</sequence>
<gene>
    <name evidence="2" type="ORF">DEM25_011975</name>
</gene>
<dbReference type="RefSeq" id="WP_109765978.1">
    <property type="nucleotide sequence ID" value="NZ_JASHJQ010000002.1"/>
</dbReference>
<dbReference type="OrthoDB" id="9807941at2"/>
<keyword evidence="3" id="KW-1185">Reference proteome</keyword>
<dbReference type="Proteomes" id="UP000246132">
    <property type="component" value="Unassembled WGS sequence"/>
</dbReference>
<evidence type="ECO:0000313" key="3">
    <source>
        <dbReference type="Proteomes" id="UP000246132"/>
    </source>
</evidence>
<evidence type="ECO:0008006" key="4">
    <source>
        <dbReference type="Google" id="ProtNLM"/>
    </source>
</evidence>
<proteinExistence type="predicted"/>
<accession>A0A3A8AI47</accession>
<name>A0A3A8AI47_9HYPH</name>
<dbReference type="EMBL" id="QFWV02000007">
    <property type="protein sequence ID" value="RKF06334.1"/>
    <property type="molecule type" value="Genomic_DNA"/>
</dbReference>
<feature type="region of interest" description="Disordered" evidence="1">
    <location>
        <begin position="162"/>
        <end position="238"/>
    </location>
</feature>
<reference evidence="2 3" key="1">
    <citation type="journal article" date="2018" name="Int. J. Syst. Bacteriol.">
        <title>Oceaniradius stylonemae gen. nov., sp. nov., isolated from a red alga, Stylonema cornu-cervi.</title>
        <authorList>
            <person name="Jeong S."/>
        </authorList>
    </citation>
    <scope>NUCLEOTIDE SEQUENCE [LARGE SCALE GENOMIC DNA]</scope>
    <source>
        <strain evidence="2 3">StC1</strain>
    </source>
</reference>
<dbReference type="AlphaFoldDB" id="A0A3A8AI47"/>
<feature type="compositionally biased region" description="Low complexity" evidence="1">
    <location>
        <begin position="162"/>
        <end position="172"/>
    </location>
</feature>
<evidence type="ECO:0000256" key="1">
    <source>
        <dbReference type="SAM" id="MobiDB-lite"/>
    </source>
</evidence>
<comment type="caution">
    <text evidence="2">The sequence shown here is derived from an EMBL/GenBank/DDBJ whole genome shotgun (WGS) entry which is preliminary data.</text>
</comment>
<feature type="compositionally biased region" description="Basic and acidic residues" evidence="1">
    <location>
        <begin position="277"/>
        <end position="290"/>
    </location>
</feature>
<evidence type="ECO:0000313" key="2">
    <source>
        <dbReference type="EMBL" id="RKF06334.1"/>
    </source>
</evidence>